<dbReference type="InterPro" id="IPR006657">
    <property type="entry name" value="MoPterin_dinucl-bd_dom"/>
</dbReference>
<dbReference type="GO" id="GO:0045333">
    <property type="term" value="P:cellular respiration"/>
    <property type="evidence" value="ECO:0007669"/>
    <property type="project" value="UniProtKB-ARBA"/>
</dbReference>
<accession>A0A2X3IV57</accession>
<dbReference type="CDD" id="cd02787">
    <property type="entry name" value="MopB_CT_ydeP"/>
    <property type="match status" value="1"/>
</dbReference>
<dbReference type="Gene3D" id="3.40.228.10">
    <property type="entry name" value="Dimethylsulfoxide Reductase, domain 2"/>
    <property type="match status" value="1"/>
</dbReference>
<evidence type="ECO:0000259" key="5">
    <source>
        <dbReference type="Pfam" id="PF01568"/>
    </source>
</evidence>
<keyword evidence="1" id="KW-0479">Metal-binding</keyword>
<dbReference type="InterPro" id="IPR037951">
    <property type="entry name" value="MopB_CT_YdeP"/>
</dbReference>
<feature type="domain" description="Molybdopterin oxidoreductase" evidence="4">
    <location>
        <begin position="123"/>
        <end position="247"/>
    </location>
</feature>
<dbReference type="EC" id="1.17.1.9" evidence="6"/>
<organism evidence="6 7">
    <name type="scientific">Klebsiella pneumoniae</name>
    <dbReference type="NCBI Taxonomy" id="573"/>
    <lineage>
        <taxon>Bacteria</taxon>
        <taxon>Pseudomonadati</taxon>
        <taxon>Pseudomonadota</taxon>
        <taxon>Gammaproteobacteria</taxon>
        <taxon>Enterobacterales</taxon>
        <taxon>Enterobacteriaceae</taxon>
        <taxon>Klebsiella/Raoultella group</taxon>
        <taxon>Klebsiella</taxon>
        <taxon>Klebsiella pneumoniae complex</taxon>
    </lineage>
</organism>
<dbReference type="GO" id="GO:0043546">
    <property type="term" value="F:molybdopterin cofactor binding"/>
    <property type="evidence" value="ECO:0007669"/>
    <property type="project" value="InterPro"/>
</dbReference>
<dbReference type="Gene3D" id="2.40.40.20">
    <property type="match status" value="1"/>
</dbReference>
<evidence type="ECO:0000313" key="7">
    <source>
        <dbReference type="Proteomes" id="UP000250675"/>
    </source>
</evidence>
<dbReference type="Pfam" id="PF00384">
    <property type="entry name" value="Molybdopterin"/>
    <property type="match status" value="1"/>
</dbReference>
<evidence type="ECO:0000259" key="4">
    <source>
        <dbReference type="Pfam" id="PF00384"/>
    </source>
</evidence>
<evidence type="ECO:0000256" key="3">
    <source>
        <dbReference type="ARBA" id="ARBA00023014"/>
    </source>
</evidence>
<feature type="domain" description="Molybdopterin dinucleotide-binding" evidence="5">
    <location>
        <begin position="411"/>
        <end position="518"/>
    </location>
</feature>
<dbReference type="SUPFAM" id="SSF50692">
    <property type="entry name" value="ADC-like"/>
    <property type="match status" value="1"/>
</dbReference>
<dbReference type="PANTHER" id="PTHR43105">
    <property type="entry name" value="RESPIRATORY NITRATE REDUCTASE"/>
    <property type="match status" value="1"/>
</dbReference>
<dbReference type="EMBL" id="UASO01000010">
    <property type="protein sequence ID" value="SQC87813.1"/>
    <property type="molecule type" value="Genomic_DNA"/>
</dbReference>
<name>A0A2X3IV57_KLEPN</name>
<dbReference type="SUPFAM" id="SSF53706">
    <property type="entry name" value="Formate dehydrogenase/DMSO reductase, domains 1-3"/>
    <property type="match status" value="1"/>
</dbReference>
<dbReference type="GO" id="GO:0030151">
    <property type="term" value="F:molybdenum ion binding"/>
    <property type="evidence" value="ECO:0007669"/>
    <property type="project" value="InterPro"/>
</dbReference>
<dbReference type="GO" id="GO:0051539">
    <property type="term" value="F:4 iron, 4 sulfur cluster binding"/>
    <property type="evidence" value="ECO:0007669"/>
    <property type="project" value="InterPro"/>
</dbReference>
<dbReference type="InterPro" id="IPR006656">
    <property type="entry name" value="Mopterin_OxRdtase"/>
</dbReference>
<keyword evidence="6" id="KW-0560">Oxidoreductase</keyword>
<reference evidence="6 7" key="1">
    <citation type="submission" date="2018-06" db="EMBL/GenBank/DDBJ databases">
        <authorList>
            <consortium name="Pathogen Informatics"/>
            <person name="Doyle S."/>
        </authorList>
    </citation>
    <scope>NUCLEOTIDE SEQUENCE [LARGE SCALE GENOMIC DNA]</scope>
    <source>
        <strain evidence="6 7">NCTC9645</strain>
    </source>
</reference>
<dbReference type="InterPro" id="IPR010046">
    <property type="entry name" value="Mopterin_OxRdtse_a_bac"/>
</dbReference>
<dbReference type="NCBIfam" id="TIGR01701">
    <property type="entry name" value="Fdhalpha-like"/>
    <property type="match status" value="1"/>
</dbReference>
<dbReference type="Proteomes" id="UP000250675">
    <property type="component" value="Unassembled WGS sequence"/>
</dbReference>
<dbReference type="Pfam" id="PF01568">
    <property type="entry name" value="Molydop_binding"/>
    <property type="match status" value="1"/>
</dbReference>
<keyword evidence="3" id="KW-0411">Iron-sulfur</keyword>
<dbReference type="PANTHER" id="PTHR43105:SF4">
    <property type="entry name" value="PROTEIN YDEP"/>
    <property type="match status" value="1"/>
</dbReference>
<dbReference type="GO" id="GO:0008863">
    <property type="term" value="F:formate dehydrogenase (NAD+) activity"/>
    <property type="evidence" value="ECO:0007669"/>
    <property type="project" value="UniProtKB-EC"/>
</dbReference>
<keyword evidence="2" id="KW-0408">Iron</keyword>
<evidence type="ECO:0000313" key="6">
    <source>
        <dbReference type="EMBL" id="SQC87813.1"/>
    </source>
</evidence>
<protein>
    <submittedName>
        <fullName evidence="6">Formate dehydrogenase oxidoreductase protein</fullName>
        <ecNumber evidence="6">1.17.1.9</ecNumber>
    </submittedName>
</protein>
<dbReference type="GO" id="GO:1990204">
    <property type="term" value="C:oxidoreductase complex"/>
    <property type="evidence" value="ECO:0007669"/>
    <property type="project" value="UniProtKB-ARBA"/>
</dbReference>
<sequence length="535" mass="58588">MGTLHELSRRGVPIIVFNPLRERALERFADPQNVMEMATRRSTPIASTYYQVRAGGDAAALKGIAKALLQLEEEQGNVLDHAFIAQHTQGFTAFADDLHATRWQDIEQESGLTRESLTQVAAAYAKSRATIVTYGMGITQHNKGTSNVRLIADLLLMRGNIGKPGAGICPLRGHSNVQGNRTVGISEKPSAAFLDSLQRVMGITPPRHHGHDAVKALEAMIAGDAKALICLGGNFAVAMPDHERAFPAMRGLELSVHVGTKLNRSHLLTAKETFILPCLGRTELDLQASGRQSITVEDSMSMVHASSGKLKPASPMLRSEPAIVAGLAKATLPASKVDWQYLVEDYDRIRDLIEQTIPGFENYNQRIRHPGGFRMPLPPTERIWPTATGKAMFSVFKGVHENVVVEGEDVMRLVTLRSHDQYNTTIYAMDDRYRGVFGRRDVLFMNEQDMAAQGLEHGDRVDIHTALPGSALTLEDITVVAYGIAPGTVGAYYPEANVLVPLNYLDEESGTPSYKSVPVRLTLRSKEIRPLAGGR</sequence>
<dbReference type="AlphaFoldDB" id="A0A2X3IV57"/>
<dbReference type="InterPro" id="IPR009010">
    <property type="entry name" value="Asp_de-COase-like_dom_sf"/>
</dbReference>
<dbReference type="InterPro" id="IPR050123">
    <property type="entry name" value="Prok_molybdopt-oxidoreductase"/>
</dbReference>
<evidence type="ECO:0000256" key="2">
    <source>
        <dbReference type="ARBA" id="ARBA00023004"/>
    </source>
</evidence>
<proteinExistence type="predicted"/>
<gene>
    <name evidence="6" type="primary">fdhF_5</name>
    <name evidence="6" type="ORF">NCTC9645_05952</name>
</gene>
<dbReference type="GO" id="GO:0016020">
    <property type="term" value="C:membrane"/>
    <property type="evidence" value="ECO:0007669"/>
    <property type="project" value="TreeGrafter"/>
</dbReference>
<evidence type="ECO:0000256" key="1">
    <source>
        <dbReference type="ARBA" id="ARBA00022723"/>
    </source>
</evidence>